<evidence type="ECO:0008006" key="7">
    <source>
        <dbReference type="Google" id="ProtNLM"/>
    </source>
</evidence>
<feature type="domain" description="DNA2/NAM7 helicase-like C-terminal" evidence="4">
    <location>
        <begin position="704"/>
        <end position="890"/>
    </location>
</feature>
<dbReference type="Pfam" id="PF13087">
    <property type="entry name" value="AAA_12"/>
    <property type="match status" value="1"/>
</dbReference>
<dbReference type="SUPFAM" id="SSF52540">
    <property type="entry name" value="P-loop containing nucleoside triphosphate hydrolases"/>
    <property type="match status" value="1"/>
</dbReference>
<comment type="caution">
    <text evidence="5">The sequence shown here is derived from an EMBL/GenBank/DDBJ whole genome shotgun (WGS) entry which is preliminary data.</text>
</comment>
<proteinExistence type="predicted"/>
<feature type="region of interest" description="Disordered" evidence="2">
    <location>
        <begin position="118"/>
        <end position="145"/>
    </location>
</feature>
<dbReference type="AlphaFoldDB" id="A0AA39RBF3"/>
<dbReference type="InterPro" id="IPR027417">
    <property type="entry name" value="P-loop_NTPase"/>
</dbReference>
<dbReference type="GO" id="GO:0004386">
    <property type="term" value="F:helicase activity"/>
    <property type="evidence" value="ECO:0007669"/>
    <property type="project" value="InterPro"/>
</dbReference>
<dbReference type="InterPro" id="IPR041677">
    <property type="entry name" value="DNA2/NAM7_AAA_11"/>
</dbReference>
<dbReference type="InterPro" id="IPR041679">
    <property type="entry name" value="DNA2/NAM7-like_C"/>
</dbReference>
<dbReference type="PANTHER" id="PTHR10887">
    <property type="entry name" value="DNA2/NAM7 HELICASE FAMILY"/>
    <property type="match status" value="1"/>
</dbReference>
<dbReference type="GO" id="GO:0035194">
    <property type="term" value="P:regulatory ncRNA-mediated post-transcriptional gene silencing"/>
    <property type="evidence" value="ECO:0007669"/>
    <property type="project" value="TreeGrafter"/>
</dbReference>
<dbReference type="Proteomes" id="UP001166286">
    <property type="component" value="Unassembled WGS sequence"/>
</dbReference>
<evidence type="ECO:0000259" key="3">
    <source>
        <dbReference type="Pfam" id="PF13086"/>
    </source>
</evidence>
<evidence type="ECO:0000259" key="4">
    <source>
        <dbReference type="Pfam" id="PF13087"/>
    </source>
</evidence>
<protein>
    <recommendedName>
        <fullName evidence="7">RNA helicase</fullName>
    </recommendedName>
</protein>
<sequence>MGKKYVPLVDWKPSTPNPSSFQVPPRGKKAIKITKPSGADMLSLQQPGEEDSKTSTPASHSSDKPTFNKIESKKPLTTSHTRIYDVEEFSKAASSRSPGIVSSAISQKPAKSQLKLETEVSSSRAKDAPQVDRVDQKLSSSSQPEVTEQIAKQQWRPDIFVHAFVPRSLTAINESPAYLDKTISGNGVDFEAYISTFAAARFLPASVEPSSWQSSQTPFVDRLDHLFSVNYGRYFRDCLLLDLEAQVPELRSYDLFKVLLETLLMGQRYRLKVPGLREETPSVNLGDFILLRQLILDPVTQLPQGMDAWLAPGGGCSRGEPAPGFTKVQIRALVTAVDKTNESLIIDVNGRVSPGMPMCNVSFIAQPSLVESLHRAVEDVSQELSNQFATATVTPLEFSRNLSSKRTHNDWLRYMLFPLEANGLQQTTLPSATFSQTWFDRALNYEQKKAVDAIQSCNYGQLPYLINGPPGTGKTKTICEVVMQLSHDSAFKGSILLCAPSNSAADTLALRLRAHLDPKKMLRLNSFSRTFAEVPQELLPYCYVMDDRFNMPPFRELMLLKVIVTTCKDADMLVQAKVSNRDLSFLQKNMSMTIHPEYSADAMKTPSPLHWAALVVDEAAQATEPETLIPLTVVAPHTAYPCTQTPIFVLAGDQHQLNPRTYHKHTTLRISLFERLSSCPVYASHPLARKSLHRASQSSPMLRPPFVHLIRNYRSHPAILTVPSSLFYDNTLIPEALDADALQAWTGWRGRRWPVLFACNGGPDECEDIRSVGGGWYNVREARKAMAYARHLLAENMITNQSEICIMSPFGAQVRLLRKLARDSSLWALNIGPMEAFQGLESRFVIICTTRAQRRFLEQDRIRGLGIVNEKKKFNVAITRARQGLIVIGNPWVLATDPWWLAFMSFCRRNELWTGDYEEDDQRMRGLEEGNVNEWKTAQDSANSLGEAAKITGLEAALIFKERDKDVGSRAAKRFMSGSESLDDAMWRTGLEAEASLELTEEG</sequence>
<feature type="region of interest" description="Disordered" evidence="2">
    <location>
        <begin position="1"/>
        <end position="77"/>
    </location>
</feature>
<keyword evidence="1" id="KW-0547">Nucleotide-binding</keyword>
<dbReference type="Pfam" id="PF13086">
    <property type="entry name" value="AAA_11"/>
    <property type="match status" value="2"/>
</dbReference>
<dbReference type="Gene3D" id="3.40.50.300">
    <property type="entry name" value="P-loop containing nucleotide triphosphate hydrolases"/>
    <property type="match status" value="2"/>
</dbReference>
<dbReference type="InterPro" id="IPR047187">
    <property type="entry name" value="SF1_C_Upf1"/>
</dbReference>
<name>A0AA39RBF3_9LECA</name>
<keyword evidence="1" id="KW-0378">Hydrolase</keyword>
<dbReference type="InterPro" id="IPR045055">
    <property type="entry name" value="DNA2/NAM7-like"/>
</dbReference>
<reference evidence="5" key="1">
    <citation type="submission" date="2023-03" db="EMBL/GenBank/DDBJ databases">
        <title>Complete genome of Cladonia borealis.</title>
        <authorList>
            <person name="Park H."/>
        </authorList>
    </citation>
    <scope>NUCLEOTIDE SEQUENCE</scope>
    <source>
        <strain evidence="5">ANT050790</strain>
    </source>
</reference>
<gene>
    <name evidence="5" type="ORF">JMJ35_000556</name>
</gene>
<dbReference type="PANTHER" id="PTHR10887:SF322">
    <property type="entry name" value="HELICASE MOV-10"/>
    <property type="match status" value="1"/>
</dbReference>
<evidence type="ECO:0000313" key="5">
    <source>
        <dbReference type="EMBL" id="KAK0517401.1"/>
    </source>
</evidence>
<evidence type="ECO:0000256" key="1">
    <source>
        <dbReference type="ARBA" id="ARBA00022806"/>
    </source>
</evidence>
<keyword evidence="1" id="KW-0347">Helicase</keyword>
<evidence type="ECO:0000256" key="2">
    <source>
        <dbReference type="SAM" id="MobiDB-lite"/>
    </source>
</evidence>
<accession>A0AA39RBF3</accession>
<dbReference type="CDD" id="cd18808">
    <property type="entry name" value="SF1_C_Upf1"/>
    <property type="match status" value="1"/>
</dbReference>
<evidence type="ECO:0000313" key="6">
    <source>
        <dbReference type="Proteomes" id="UP001166286"/>
    </source>
</evidence>
<organism evidence="5 6">
    <name type="scientific">Cladonia borealis</name>
    <dbReference type="NCBI Taxonomy" id="184061"/>
    <lineage>
        <taxon>Eukaryota</taxon>
        <taxon>Fungi</taxon>
        <taxon>Dikarya</taxon>
        <taxon>Ascomycota</taxon>
        <taxon>Pezizomycotina</taxon>
        <taxon>Lecanoromycetes</taxon>
        <taxon>OSLEUM clade</taxon>
        <taxon>Lecanoromycetidae</taxon>
        <taxon>Lecanorales</taxon>
        <taxon>Lecanorineae</taxon>
        <taxon>Cladoniaceae</taxon>
        <taxon>Cladonia</taxon>
    </lineage>
</organism>
<feature type="domain" description="DNA2/NAM7 helicase helicase" evidence="3">
    <location>
        <begin position="611"/>
        <end position="659"/>
    </location>
</feature>
<keyword evidence="6" id="KW-1185">Reference proteome</keyword>
<feature type="domain" description="DNA2/NAM7 helicase helicase" evidence="3">
    <location>
        <begin position="443"/>
        <end position="521"/>
    </location>
</feature>
<feature type="compositionally biased region" description="Basic and acidic residues" evidence="2">
    <location>
        <begin position="118"/>
        <end position="136"/>
    </location>
</feature>
<keyword evidence="1" id="KW-0067">ATP-binding</keyword>
<dbReference type="GO" id="GO:0005829">
    <property type="term" value="C:cytosol"/>
    <property type="evidence" value="ECO:0007669"/>
    <property type="project" value="TreeGrafter"/>
</dbReference>
<dbReference type="EMBL" id="JAFEKC020000001">
    <property type="protein sequence ID" value="KAK0517401.1"/>
    <property type="molecule type" value="Genomic_DNA"/>
</dbReference>